<reference evidence="5" key="1">
    <citation type="journal article" date="2020" name="Nature">
        <title>Giant virus diversity and host interactions through global metagenomics.</title>
        <authorList>
            <person name="Schulz F."/>
            <person name="Roux S."/>
            <person name="Paez-Espino D."/>
            <person name="Jungbluth S."/>
            <person name="Walsh D.A."/>
            <person name="Denef V.J."/>
            <person name="McMahon K.D."/>
            <person name="Konstantinidis K.T."/>
            <person name="Eloe-Fadrosh E.A."/>
            <person name="Kyrpides N.C."/>
            <person name="Woyke T."/>
        </authorList>
    </citation>
    <scope>NUCLEOTIDE SEQUENCE</scope>
    <source>
        <strain evidence="5">GVMAG-M-3300023174-24</strain>
    </source>
</reference>
<feature type="domain" description="AAA+ ATPase" evidence="4">
    <location>
        <begin position="212"/>
        <end position="331"/>
    </location>
</feature>
<proteinExistence type="inferred from homology"/>
<dbReference type="SUPFAM" id="SSF52540">
    <property type="entry name" value="P-loop containing nucleoside triphosphate hydrolases"/>
    <property type="match status" value="1"/>
</dbReference>
<dbReference type="Gene3D" id="3.40.50.300">
    <property type="entry name" value="P-loop containing nucleotide triphosphate hydrolases"/>
    <property type="match status" value="1"/>
</dbReference>
<dbReference type="EMBL" id="MN739636">
    <property type="protein sequence ID" value="QHT17444.1"/>
    <property type="molecule type" value="Genomic_DNA"/>
</dbReference>
<evidence type="ECO:0000256" key="3">
    <source>
        <dbReference type="ARBA" id="ARBA00022840"/>
    </source>
</evidence>
<comment type="similarity">
    <text evidence="1">Belongs to the CbxX/CfxQ family.</text>
</comment>
<dbReference type="FunFam" id="3.40.50.300:FF:000216">
    <property type="entry name" value="Type VII secretion ATPase EccA"/>
    <property type="match status" value="1"/>
</dbReference>
<evidence type="ECO:0000313" key="5">
    <source>
        <dbReference type="EMBL" id="QHT17444.1"/>
    </source>
</evidence>
<dbReference type="PANTHER" id="PTHR43392">
    <property type="entry name" value="AAA-TYPE ATPASE FAMILY PROTEIN / ANKYRIN REPEAT FAMILY PROTEIN"/>
    <property type="match status" value="1"/>
</dbReference>
<organism evidence="5">
    <name type="scientific">viral metagenome</name>
    <dbReference type="NCBI Taxonomy" id="1070528"/>
    <lineage>
        <taxon>unclassified sequences</taxon>
        <taxon>metagenomes</taxon>
        <taxon>organismal metagenomes</taxon>
    </lineage>
</organism>
<evidence type="ECO:0000256" key="1">
    <source>
        <dbReference type="ARBA" id="ARBA00010378"/>
    </source>
</evidence>
<evidence type="ECO:0000256" key="2">
    <source>
        <dbReference type="ARBA" id="ARBA00022741"/>
    </source>
</evidence>
<dbReference type="InterPro" id="IPR003959">
    <property type="entry name" value="ATPase_AAA_core"/>
</dbReference>
<accession>A0A6C0DME0</accession>
<dbReference type="PANTHER" id="PTHR43392:SF2">
    <property type="entry name" value="AAA-TYPE ATPASE FAMILY PROTEIN _ ANKYRIN REPEAT FAMILY PROTEIN"/>
    <property type="match status" value="1"/>
</dbReference>
<dbReference type="InterPro" id="IPR003593">
    <property type="entry name" value="AAA+_ATPase"/>
</dbReference>
<protein>
    <recommendedName>
        <fullName evidence="4">AAA+ ATPase domain-containing protein</fullName>
    </recommendedName>
</protein>
<dbReference type="GO" id="GO:0016887">
    <property type="term" value="F:ATP hydrolysis activity"/>
    <property type="evidence" value="ECO:0007669"/>
    <property type="project" value="InterPro"/>
</dbReference>
<sequence>MNSKRFIDYLDTYNDKTQYNYSQYSLLTGAIQSNFIENNLNDISFVGNINLKNPTKNQPVFLHFYPILENPIIKSSILESSILESSNNFYSKYSGSIWNTSNKQNAETQYSIWQKEHETNIYIPALPATITKTKQKLIDASINSLSDVIKIIDENEYNDDTEYNIDLKSLHNIKDELKELNEMIGMDSIKHSILNQLIYFIQELHVGNKTSDFKHTVLYGPPGTGKTEIAKIIGKMYSKIGILKSNVFKKVTRNDLIAGYLGQTAIKTRKVIDECLGGVLFIDEAYSLANSGDNDSYSKECIDILCEALSNHKNDLMVIIAGYEEELKETFFKVNKGMYSRFIWRFNVESYNSKQLMNIFKKKIVDQEWSMESENDLTEKWFEDKKDNFKNYGRDMELLLTYVKVSHGRRIYGKPVELKKKISLADMNDGYVTFTANKKNKKENNYIHSIYI</sequence>
<name>A0A6C0DME0_9ZZZZ</name>
<dbReference type="InterPro" id="IPR027417">
    <property type="entry name" value="P-loop_NTPase"/>
</dbReference>
<dbReference type="AlphaFoldDB" id="A0A6C0DME0"/>
<dbReference type="InterPro" id="IPR050773">
    <property type="entry name" value="CbxX/CfxQ_RuBisCO_ESX"/>
</dbReference>
<dbReference type="GO" id="GO:0005524">
    <property type="term" value="F:ATP binding"/>
    <property type="evidence" value="ECO:0007669"/>
    <property type="project" value="UniProtKB-KW"/>
</dbReference>
<dbReference type="Pfam" id="PF00004">
    <property type="entry name" value="AAA"/>
    <property type="match status" value="1"/>
</dbReference>
<dbReference type="InterPro" id="IPR000641">
    <property type="entry name" value="CbxX/CfxQ"/>
</dbReference>
<dbReference type="SMART" id="SM00382">
    <property type="entry name" value="AAA"/>
    <property type="match status" value="1"/>
</dbReference>
<keyword evidence="3" id="KW-0067">ATP-binding</keyword>
<keyword evidence="2" id="KW-0547">Nucleotide-binding</keyword>
<evidence type="ECO:0000259" key="4">
    <source>
        <dbReference type="SMART" id="SM00382"/>
    </source>
</evidence>
<dbReference type="PRINTS" id="PR00819">
    <property type="entry name" value="CBXCFQXSUPER"/>
</dbReference>